<gene>
    <name evidence="2" type="ORF">BOTBODRAFT_64758</name>
</gene>
<dbReference type="STRING" id="930990.A0A067MY19"/>
<dbReference type="InParanoid" id="A0A067MY19"/>
<dbReference type="AlphaFoldDB" id="A0A067MY19"/>
<feature type="transmembrane region" description="Helical" evidence="1">
    <location>
        <begin position="66"/>
        <end position="84"/>
    </location>
</feature>
<evidence type="ECO:0000313" key="2">
    <source>
        <dbReference type="EMBL" id="KDQ16416.1"/>
    </source>
</evidence>
<feature type="transmembrane region" description="Helical" evidence="1">
    <location>
        <begin position="41"/>
        <end position="60"/>
    </location>
</feature>
<protein>
    <recommendedName>
        <fullName evidence="4">DUF202 domain-containing protein</fullName>
    </recommendedName>
</protein>
<organism evidence="2 3">
    <name type="scientific">Botryobasidium botryosum (strain FD-172 SS1)</name>
    <dbReference type="NCBI Taxonomy" id="930990"/>
    <lineage>
        <taxon>Eukaryota</taxon>
        <taxon>Fungi</taxon>
        <taxon>Dikarya</taxon>
        <taxon>Basidiomycota</taxon>
        <taxon>Agaricomycotina</taxon>
        <taxon>Agaricomycetes</taxon>
        <taxon>Cantharellales</taxon>
        <taxon>Botryobasidiaceae</taxon>
        <taxon>Botryobasidium</taxon>
    </lineage>
</organism>
<name>A0A067MY19_BOTB1</name>
<evidence type="ECO:0008006" key="4">
    <source>
        <dbReference type="Google" id="ProtNLM"/>
    </source>
</evidence>
<keyword evidence="1" id="KW-0472">Membrane</keyword>
<evidence type="ECO:0000256" key="1">
    <source>
        <dbReference type="SAM" id="Phobius"/>
    </source>
</evidence>
<evidence type="ECO:0000313" key="3">
    <source>
        <dbReference type="Proteomes" id="UP000027195"/>
    </source>
</evidence>
<accession>A0A067MY19</accession>
<dbReference type="EMBL" id="KL198027">
    <property type="protein sequence ID" value="KDQ16416.1"/>
    <property type="molecule type" value="Genomic_DNA"/>
</dbReference>
<keyword evidence="3" id="KW-1185">Reference proteome</keyword>
<keyword evidence="1" id="KW-0812">Transmembrane</keyword>
<sequence length="166" mass="18931">MLRKRLQSNHLYRGHRRGSFYPIDASELVELRARDRTFNGAYARSALGNLGYSVVILKLFDQRFYYIGLLYVILAGFLFLLSILRRRHSRHDFSDRYGVVAGRWDGDTIEGEVAQSRARDSSVDSTCRRIYGRPFVTAGWIVVAVSLVVAAVEVGLLVLILNLDQY</sequence>
<feature type="transmembrane region" description="Helical" evidence="1">
    <location>
        <begin position="138"/>
        <end position="161"/>
    </location>
</feature>
<reference evidence="3" key="1">
    <citation type="journal article" date="2014" name="Proc. Natl. Acad. Sci. U.S.A.">
        <title>Extensive sampling of basidiomycete genomes demonstrates inadequacy of the white-rot/brown-rot paradigm for wood decay fungi.</title>
        <authorList>
            <person name="Riley R."/>
            <person name="Salamov A.A."/>
            <person name="Brown D.W."/>
            <person name="Nagy L.G."/>
            <person name="Floudas D."/>
            <person name="Held B.W."/>
            <person name="Levasseur A."/>
            <person name="Lombard V."/>
            <person name="Morin E."/>
            <person name="Otillar R."/>
            <person name="Lindquist E.A."/>
            <person name="Sun H."/>
            <person name="LaButti K.M."/>
            <person name="Schmutz J."/>
            <person name="Jabbour D."/>
            <person name="Luo H."/>
            <person name="Baker S.E."/>
            <person name="Pisabarro A.G."/>
            <person name="Walton J.D."/>
            <person name="Blanchette R.A."/>
            <person name="Henrissat B."/>
            <person name="Martin F."/>
            <person name="Cullen D."/>
            <person name="Hibbett D.S."/>
            <person name="Grigoriev I.V."/>
        </authorList>
    </citation>
    <scope>NUCLEOTIDE SEQUENCE [LARGE SCALE GENOMIC DNA]</scope>
    <source>
        <strain evidence="3">FD-172 SS1</strain>
    </source>
</reference>
<keyword evidence="1" id="KW-1133">Transmembrane helix</keyword>
<proteinExistence type="predicted"/>
<dbReference type="PANTHER" id="PTHR38646">
    <property type="entry name" value="YALI0F00814P"/>
    <property type="match status" value="1"/>
</dbReference>
<dbReference type="HOGENOM" id="CLU_107661_1_0_1"/>
<dbReference type="OrthoDB" id="2555434at2759"/>
<dbReference type="Proteomes" id="UP000027195">
    <property type="component" value="Unassembled WGS sequence"/>
</dbReference>
<dbReference type="PANTHER" id="PTHR38646:SF1">
    <property type="entry name" value="DUF202 DOMAIN-CONTAINING PROTEIN"/>
    <property type="match status" value="1"/>
</dbReference>